<dbReference type="EMBL" id="VSSQ01011992">
    <property type="protein sequence ID" value="MPM48197.1"/>
    <property type="molecule type" value="Genomic_DNA"/>
</dbReference>
<name>A0A645A542_9ZZZZ</name>
<gene>
    <name evidence="1" type="ORF">SDC9_94921</name>
</gene>
<proteinExistence type="predicted"/>
<reference evidence="1" key="1">
    <citation type="submission" date="2019-08" db="EMBL/GenBank/DDBJ databases">
        <authorList>
            <person name="Kucharzyk K."/>
            <person name="Murdoch R.W."/>
            <person name="Higgins S."/>
            <person name="Loffler F."/>
        </authorList>
    </citation>
    <scope>NUCLEOTIDE SEQUENCE</scope>
</reference>
<dbReference type="AlphaFoldDB" id="A0A645A542"/>
<comment type="caution">
    <text evidence="1">The sequence shown here is derived from an EMBL/GenBank/DDBJ whole genome shotgun (WGS) entry which is preliminary data.</text>
</comment>
<organism evidence="1">
    <name type="scientific">bioreactor metagenome</name>
    <dbReference type="NCBI Taxonomy" id="1076179"/>
    <lineage>
        <taxon>unclassified sequences</taxon>
        <taxon>metagenomes</taxon>
        <taxon>ecological metagenomes</taxon>
    </lineage>
</organism>
<accession>A0A645A542</accession>
<evidence type="ECO:0000313" key="1">
    <source>
        <dbReference type="EMBL" id="MPM48197.1"/>
    </source>
</evidence>
<protein>
    <submittedName>
        <fullName evidence="1">Uncharacterized protein</fullName>
    </submittedName>
</protein>
<sequence length="103" mass="11827">MTIAEAYLNSDTAIRTYKCVQVEQVFRGSHDIVEFYCGGVGIVPASKYYGFYYSPDDVTTAYQNVSCSLSAVSDDEWEWSDGTDNGGRTIKLFKDWYYYEAWF</sequence>